<dbReference type="GO" id="GO:0071949">
    <property type="term" value="F:FAD binding"/>
    <property type="evidence" value="ECO:0007669"/>
    <property type="project" value="InterPro"/>
</dbReference>
<dbReference type="eggNOG" id="COG0654">
    <property type="taxonomic scope" value="Bacteria"/>
</dbReference>
<dbReference type="Gene3D" id="3.50.50.60">
    <property type="entry name" value="FAD/NAD(P)-binding domain"/>
    <property type="match status" value="1"/>
</dbReference>
<dbReference type="KEGG" id="kal:KALB_3135"/>
<dbReference type="Proteomes" id="UP000019225">
    <property type="component" value="Chromosome"/>
</dbReference>
<feature type="domain" description="FAD-binding" evidence="1">
    <location>
        <begin position="4"/>
        <end position="325"/>
    </location>
</feature>
<evidence type="ECO:0000259" key="1">
    <source>
        <dbReference type="Pfam" id="PF01494"/>
    </source>
</evidence>
<keyword evidence="3" id="KW-1185">Reference proteome</keyword>
<gene>
    <name evidence="2" type="ORF">KALB_3135</name>
</gene>
<proteinExistence type="predicted"/>
<dbReference type="PRINTS" id="PR00420">
    <property type="entry name" value="RNGMNOXGNASE"/>
</dbReference>
<dbReference type="OrthoDB" id="3356051at2"/>
<dbReference type="EMBL" id="CP007155">
    <property type="protein sequence ID" value="AHH96502.1"/>
    <property type="molecule type" value="Genomic_DNA"/>
</dbReference>
<evidence type="ECO:0000313" key="2">
    <source>
        <dbReference type="EMBL" id="AHH96502.1"/>
    </source>
</evidence>
<dbReference type="InterPro" id="IPR036188">
    <property type="entry name" value="FAD/NAD-bd_sf"/>
</dbReference>
<protein>
    <submittedName>
        <fullName evidence="2">Oxidoreductase</fullName>
    </submittedName>
</protein>
<dbReference type="HOGENOM" id="CLU_009665_1_0_11"/>
<accession>W5W6G9</accession>
<dbReference type="InterPro" id="IPR002938">
    <property type="entry name" value="FAD-bd"/>
</dbReference>
<name>W5W6G9_9PSEU</name>
<evidence type="ECO:0000313" key="3">
    <source>
        <dbReference type="Proteomes" id="UP000019225"/>
    </source>
</evidence>
<organism evidence="2 3">
    <name type="scientific">Kutzneria albida DSM 43870</name>
    <dbReference type="NCBI Taxonomy" id="1449976"/>
    <lineage>
        <taxon>Bacteria</taxon>
        <taxon>Bacillati</taxon>
        <taxon>Actinomycetota</taxon>
        <taxon>Actinomycetes</taxon>
        <taxon>Pseudonocardiales</taxon>
        <taxon>Pseudonocardiaceae</taxon>
        <taxon>Kutzneria</taxon>
    </lineage>
</organism>
<dbReference type="RefSeq" id="WP_025356634.1">
    <property type="nucleotide sequence ID" value="NZ_CP007155.1"/>
</dbReference>
<dbReference type="PANTHER" id="PTHR46865:SF2">
    <property type="entry name" value="MONOOXYGENASE"/>
    <property type="match status" value="1"/>
</dbReference>
<dbReference type="STRING" id="1449976.KALB_3135"/>
<dbReference type="SUPFAM" id="SSF51905">
    <property type="entry name" value="FAD/NAD(P)-binding domain"/>
    <property type="match status" value="1"/>
</dbReference>
<reference evidence="2 3" key="1">
    <citation type="journal article" date="2014" name="BMC Genomics">
        <title>Complete genome sequence of producer of the glycopeptide antibiotic Aculeximycin Kutzneria albida DSM 43870T, a representative of minor genus of Pseudonocardiaceae.</title>
        <authorList>
            <person name="Rebets Y."/>
            <person name="Tokovenko B."/>
            <person name="Lushchyk I."/>
            <person name="Ruckert C."/>
            <person name="Zaburannyi N."/>
            <person name="Bechthold A."/>
            <person name="Kalinowski J."/>
            <person name="Luzhetskyy A."/>
        </authorList>
    </citation>
    <scope>NUCLEOTIDE SEQUENCE [LARGE SCALE GENOMIC DNA]</scope>
    <source>
        <strain evidence="2">DSM 43870</strain>
    </source>
</reference>
<dbReference type="PANTHER" id="PTHR46865">
    <property type="entry name" value="OXIDOREDUCTASE-RELATED"/>
    <property type="match status" value="1"/>
</dbReference>
<dbReference type="Pfam" id="PF01494">
    <property type="entry name" value="FAD_binding_3"/>
    <property type="match status" value="1"/>
</dbReference>
<sequence length="422" mass="46061">MRKTVLISGASIAGPALAYWLAQYGFEPTVVERAPAPRAGGQAIDLRGTAREVAERMGVLPEVRGRHTGVRGMCYVDRDGRRRAEMGTELHGDSGGPIAEIEILRSDLVDILYRAGKDRTEYLFDDTITALTERPDGVRVEFRHAAPRVFDLVVGADGVRSNVRSLAFGPHERYLDNDGHYVAIFAMRSEIDLGGWHQFHAMPARRKGELGRSAALYPVGDNGDARAMFFFSEPDLSYDRRDETAGKRIIAERFAGEGWQVPAMLRAMHADPDFYFARAARVRLDGFSRGRVALLGDAASAGSIGMGTSLAMVGAYVLAGELAAAGGDHRVAFPAYDEIMRDYVREAQKPMPGGTKAFLPASRFGIAARELFMRALPYMPWRNAIIGGMDKTANMVRLKDYQPLAPTGARSSSASSPASSDR</sequence>
<dbReference type="Gene3D" id="3.30.9.10">
    <property type="entry name" value="D-Amino Acid Oxidase, subunit A, domain 2"/>
    <property type="match status" value="1"/>
</dbReference>
<dbReference type="InterPro" id="IPR051704">
    <property type="entry name" value="FAD_aromatic-hydroxylase"/>
</dbReference>
<dbReference type="AlphaFoldDB" id="W5W6G9"/>